<dbReference type="GO" id="GO:0005737">
    <property type="term" value="C:cytoplasm"/>
    <property type="evidence" value="ECO:0007669"/>
    <property type="project" value="InterPro"/>
</dbReference>
<keyword evidence="4" id="KW-0670">Pyruvate</keyword>
<dbReference type="InterPro" id="IPR034333">
    <property type="entry name" value="GST_Zeta_N"/>
</dbReference>
<comment type="similarity">
    <text evidence="1">Belongs to the GST superfamily. Zeta family.</text>
</comment>
<dbReference type="PANTHER" id="PTHR42673">
    <property type="entry name" value="MALEYLACETOACETATE ISOMERASE"/>
    <property type="match status" value="1"/>
</dbReference>
<dbReference type="PANTHER" id="PTHR42673:SF4">
    <property type="entry name" value="MALEYLACETOACETATE ISOMERASE"/>
    <property type="match status" value="1"/>
</dbReference>
<dbReference type="AlphaFoldDB" id="A0A1V2EUU8"/>
<dbReference type="InterPro" id="IPR036249">
    <property type="entry name" value="Thioredoxin-like_sf"/>
</dbReference>
<dbReference type="RefSeq" id="WP_076744018.1">
    <property type="nucleotide sequence ID" value="NZ_MPSB01000004.1"/>
</dbReference>
<keyword evidence="4" id="KW-0413">Isomerase</keyword>
<sequence length="209" mass="22832">MKIVLHDYWRSSAAYRVRICLNLKGVAYESAPVNLLGGEQASAENRAINPQGLVPTLVVDGRPLVQSLAIIDFLDATFPDPPMVSKDPFTRSGQLARALVIAADIHPIDNLRVLKRLELQFGADQVARDDWYRHWIVEGLWALEAMAGEGPFLGGESPDIADLCLVPQLFNARRFDVALDAYPKLRAAEAASLALPAVQAAAPDRVRPA</sequence>
<dbReference type="Pfam" id="PF13417">
    <property type="entry name" value="GST_N_3"/>
    <property type="match status" value="1"/>
</dbReference>
<organism evidence="4 5">
    <name type="scientific">Sphingomonas jeddahensis</name>
    <dbReference type="NCBI Taxonomy" id="1915074"/>
    <lineage>
        <taxon>Bacteria</taxon>
        <taxon>Pseudomonadati</taxon>
        <taxon>Pseudomonadota</taxon>
        <taxon>Alphaproteobacteria</taxon>
        <taxon>Sphingomonadales</taxon>
        <taxon>Sphingomonadaceae</taxon>
        <taxon>Sphingomonas</taxon>
    </lineage>
</organism>
<evidence type="ECO:0000313" key="4">
    <source>
        <dbReference type="EMBL" id="ONF96452.1"/>
    </source>
</evidence>
<dbReference type="CDD" id="cd03042">
    <property type="entry name" value="GST_N_Zeta"/>
    <property type="match status" value="1"/>
</dbReference>
<dbReference type="GO" id="GO:0004364">
    <property type="term" value="F:glutathione transferase activity"/>
    <property type="evidence" value="ECO:0007669"/>
    <property type="project" value="TreeGrafter"/>
</dbReference>
<feature type="domain" description="GST C-terminal" evidence="3">
    <location>
        <begin position="87"/>
        <end position="209"/>
    </location>
</feature>
<dbReference type="GO" id="GO:0016034">
    <property type="term" value="F:maleylacetoacetate isomerase activity"/>
    <property type="evidence" value="ECO:0007669"/>
    <property type="project" value="TreeGrafter"/>
</dbReference>
<gene>
    <name evidence="4" type="primary">nagL</name>
    <name evidence="4" type="ORF">SPHI_12370</name>
</gene>
<reference evidence="4 5" key="1">
    <citation type="submission" date="2016-11" db="EMBL/GenBank/DDBJ databases">
        <title>Genome sequence of Sphingomonas jeddahensis G39.</title>
        <authorList>
            <person name="Poehlein A."/>
            <person name="Wuebbeler J.H."/>
            <person name="Steinbuechel A."/>
            <person name="Daniel R."/>
        </authorList>
    </citation>
    <scope>NUCLEOTIDE SEQUENCE [LARGE SCALE GENOMIC DNA]</scope>
    <source>
        <strain evidence="4 5">G39</strain>
    </source>
</reference>
<dbReference type="InterPro" id="IPR034330">
    <property type="entry name" value="GST_Zeta_C"/>
</dbReference>
<dbReference type="Gene3D" id="1.20.1050.10">
    <property type="match status" value="1"/>
</dbReference>
<dbReference type="STRING" id="1915074.SPHI_12370"/>
<dbReference type="SUPFAM" id="SSF47616">
    <property type="entry name" value="GST C-terminal domain-like"/>
    <property type="match status" value="1"/>
</dbReference>
<evidence type="ECO:0000259" key="3">
    <source>
        <dbReference type="PROSITE" id="PS50405"/>
    </source>
</evidence>
<dbReference type="GO" id="GO:0006559">
    <property type="term" value="P:L-phenylalanine catabolic process"/>
    <property type="evidence" value="ECO:0007669"/>
    <property type="project" value="TreeGrafter"/>
</dbReference>
<dbReference type="PROSITE" id="PS50404">
    <property type="entry name" value="GST_NTER"/>
    <property type="match status" value="1"/>
</dbReference>
<dbReference type="PROSITE" id="PS50405">
    <property type="entry name" value="GST_CTER"/>
    <property type="match status" value="1"/>
</dbReference>
<feature type="domain" description="GST N-terminal" evidence="2">
    <location>
        <begin position="1"/>
        <end position="82"/>
    </location>
</feature>
<evidence type="ECO:0000259" key="2">
    <source>
        <dbReference type="PROSITE" id="PS50404"/>
    </source>
</evidence>
<name>A0A1V2EUU8_9SPHN</name>
<evidence type="ECO:0000256" key="1">
    <source>
        <dbReference type="ARBA" id="ARBA00010007"/>
    </source>
</evidence>
<dbReference type="GO" id="GO:0050077">
    <property type="term" value="F:maleylpyruvate isomerase activity"/>
    <property type="evidence" value="ECO:0007669"/>
    <property type="project" value="UniProtKB-EC"/>
</dbReference>
<dbReference type="SFLD" id="SFLDG00358">
    <property type="entry name" value="Main_(cytGST)"/>
    <property type="match status" value="1"/>
</dbReference>
<dbReference type="InterPro" id="IPR004045">
    <property type="entry name" value="Glutathione_S-Trfase_N"/>
</dbReference>
<accession>A0A1V2EUU8</accession>
<proteinExistence type="inferred from homology"/>
<dbReference type="NCBIfam" id="TIGR01262">
    <property type="entry name" value="maiA"/>
    <property type="match status" value="1"/>
</dbReference>
<dbReference type="Pfam" id="PF13410">
    <property type="entry name" value="GST_C_2"/>
    <property type="match status" value="1"/>
</dbReference>
<protein>
    <submittedName>
        <fullName evidence="4">Maleylpyruvate isomerase</fullName>
        <ecNumber evidence="4">5.2.1.4</ecNumber>
    </submittedName>
</protein>
<keyword evidence="5" id="KW-1185">Reference proteome</keyword>
<dbReference type="SFLD" id="SFLDS00019">
    <property type="entry name" value="Glutathione_Transferase_(cytos"/>
    <property type="match status" value="1"/>
</dbReference>
<dbReference type="OrthoDB" id="509852at2"/>
<dbReference type="EMBL" id="MPSB01000004">
    <property type="protein sequence ID" value="ONF96452.1"/>
    <property type="molecule type" value="Genomic_DNA"/>
</dbReference>
<dbReference type="InterPro" id="IPR036282">
    <property type="entry name" value="Glutathione-S-Trfase_C_sf"/>
</dbReference>
<comment type="caution">
    <text evidence="4">The sequence shown here is derived from an EMBL/GenBank/DDBJ whole genome shotgun (WGS) entry which is preliminary data.</text>
</comment>
<evidence type="ECO:0000313" key="5">
    <source>
        <dbReference type="Proteomes" id="UP000188729"/>
    </source>
</evidence>
<dbReference type="InterPro" id="IPR010987">
    <property type="entry name" value="Glutathione-S-Trfase_C-like"/>
</dbReference>
<dbReference type="Gene3D" id="3.40.30.10">
    <property type="entry name" value="Glutaredoxin"/>
    <property type="match status" value="1"/>
</dbReference>
<dbReference type="InterPro" id="IPR040079">
    <property type="entry name" value="Glutathione_S-Trfase"/>
</dbReference>
<dbReference type="GO" id="GO:0006749">
    <property type="term" value="P:glutathione metabolic process"/>
    <property type="evidence" value="ECO:0007669"/>
    <property type="project" value="TreeGrafter"/>
</dbReference>
<dbReference type="SUPFAM" id="SSF52833">
    <property type="entry name" value="Thioredoxin-like"/>
    <property type="match status" value="1"/>
</dbReference>
<dbReference type="CDD" id="cd03191">
    <property type="entry name" value="GST_C_Zeta"/>
    <property type="match status" value="1"/>
</dbReference>
<dbReference type="InterPro" id="IPR005955">
    <property type="entry name" value="GST_Zeta"/>
</dbReference>
<dbReference type="Proteomes" id="UP000188729">
    <property type="component" value="Unassembled WGS sequence"/>
</dbReference>
<dbReference type="EC" id="5.2.1.4" evidence="4"/>